<dbReference type="EMBL" id="KN822945">
    <property type="protein sequence ID" value="KIO33935.1"/>
    <property type="molecule type" value="Genomic_DNA"/>
</dbReference>
<evidence type="ECO:0000313" key="2">
    <source>
        <dbReference type="Proteomes" id="UP000054248"/>
    </source>
</evidence>
<proteinExistence type="predicted"/>
<sequence length="96" mass="10503">MLRRNVTSGLRFVLFGPWCARRNTQAREVTVAGCTVAPPLELALAVMLVEQPLTTDPFGAFSTIKRSLGRSGSSGCSILSCDGRVFRIATVYRHFI</sequence>
<protein>
    <submittedName>
        <fullName evidence="1">Uncharacterized protein</fullName>
    </submittedName>
</protein>
<reference evidence="1 2" key="1">
    <citation type="submission" date="2014-04" db="EMBL/GenBank/DDBJ databases">
        <authorList>
            <consortium name="DOE Joint Genome Institute"/>
            <person name="Kuo A."/>
            <person name="Girlanda M."/>
            <person name="Perotto S."/>
            <person name="Kohler A."/>
            <person name="Nagy L.G."/>
            <person name="Floudas D."/>
            <person name="Copeland A."/>
            <person name="Barry K.W."/>
            <person name="Cichocki N."/>
            <person name="Veneault-Fourrey C."/>
            <person name="LaButti K."/>
            <person name="Lindquist E.A."/>
            <person name="Lipzen A."/>
            <person name="Lundell T."/>
            <person name="Morin E."/>
            <person name="Murat C."/>
            <person name="Sun H."/>
            <person name="Tunlid A."/>
            <person name="Henrissat B."/>
            <person name="Grigoriev I.V."/>
            <person name="Hibbett D.S."/>
            <person name="Martin F."/>
            <person name="Nordberg H.P."/>
            <person name="Cantor M.N."/>
            <person name="Hua S.X."/>
        </authorList>
    </citation>
    <scope>NUCLEOTIDE SEQUENCE [LARGE SCALE GENOMIC DNA]</scope>
    <source>
        <strain evidence="1 2">MUT 4182</strain>
    </source>
</reference>
<dbReference type="Proteomes" id="UP000054248">
    <property type="component" value="Unassembled WGS sequence"/>
</dbReference>
<organism evidence="1 2">
    <name type="scientific">Tulasnella calospora MUT 4182</name>
    <dbReference type="NCBI Taxonomy" id="1051891"/>
    <lineage>
        <taxon>Eukaryota</taxon>
        <taxon>Fungi</taxon>
        <taxon>Dikarya</taxon>
        <taxon>Basidiomycota</taxon>
        <taxon>Agaricomycotina</taxon>
        <taxon>Agaricomycetes</taxon>
        <taxon>Cantharellales</taxon>
        <taxon>Tulasnellaceae</taxon>
        <taxon>Tulasnella</taxon>
    </lineage>
</organism>
<dbReference type="AlphaFoldDB" id="A0A0C3QM31"/>
<accession>A0A0C3QM31</accession>
<name>A0A0C3QM31_9AGAM</name>
<reference evidence="2" key="2">
    <citation type="submission" date="2015-01" db="EMBL/GenBank/DDBJ databases">
        <title>Evolutionary Origins and Diversification of the Mycorrhizal Mutualists.</title>
        <authorList>
            <consortium name="DOE Joint Genome Institute"/>
            <consortium name="Mycorrhizal Genomics Consortium"/>
            <person name="Kohler A."/>
            <person name="Kuo A."/>
            <person name="Nagy L.G."/>
            <person name="Floudas D."/>
            <person name="Copeland A."/>
            <person name="Barry K.W."/>
            <person name="Cichocki N."/>
            <person name="Veneault-Fourrey C."/>
            <person name="LaButti K."/>
            <person name="Lindquist E.A."/>
            <person name="Lipzen A."/>
            <person name="Lundell T."/>
            <person name="Morin E."/>
            <person name="Murat C."/>
            <person name="Riley R."/>
            <person name="Ohm R."/>
            <person name="Sun H."/>
            <person name="Tunlid A."/>
            <person name="Henrissat B."/>
            <person name="Grigoriev I.V."/>
            <person name="Hibbett D.S."/>
            <person name="Martin F."/>
        </authorList>
    </citation>
    <scope>NUCLEOTIDE SEQUENCE [LARGE SCALE GENOMIC DNA]</scope>
    <source>
        <strain evidence="2">MUT 4182</strain>
    </source>
</reference>
<dbReference type="HOGENOM" id="CLU_2361287_0_0_1"/>
<evidence type="ECO:0000313" key="1">
    <source>
        <dbReference type="EMBL" id="KIO33935.1"/>
    </source>
</evidence>
<keyword evidence="2" id="KW-1185">Reference proteome</keyword>
<gene>
    <name evidence="1" type="ORF">M407DRAFT_165835</name>
</gene>